<sequence length="293" mass="32870">MQIERNEIRCFHAVVEAGGFSRAAERLNLSQSAVSQAIANLEHRLGAVLLRRGNPPQLTEAGIRLLRYAETVLNEERETLADIAQIKTGALSTLSLALSPATNARFGIALLREFSERNPLTRFKVTVAPSREIVHGVSDGRWEVGFGPLQHTMPDYFTVYSCFAETRRLMIARDHPSREALKRDPQATLRTLPLVTSYLDEAARRPSGDRLRNAFASVWEVSHMELRLALVAEGKAVTYVSNLVTELPPELEHIEGLPFSSIERQVGVYHLRHQPLSQAGARFLALCRERWNI</sequence>
<evidence type="ECO:0000313" key="6">
    <source>
        <dbReference type="EMBL" id="GFE78222.1"/>
    </source>
</evidence>
<dbReference type="GO" id="GO:0003700">
    <property type="term" value="F:DNA-binding transcription factor activity"/>
    <property type="evidence" value="ECO:0007669"/>
    <property type="project" value="InterPro"/>
</dbReference>
<dbReference type="InterPro" id="IPR036388">
    <property type="entry name" value="WH-like_DNA-bd_sf"/>
</dbReference>
<dbReference type="Gene3D" id="3.40.190.290">
    <property type="match status" value="1"/>
</dbReference>
<evidence type="ECO:0000256" key="4">
    <source>
        <dbReference type="ARBA" id="ARBA00023163"/>
    </source>
</evidence>
<dbReference type="Gene3D" id="1.10.10.10">
    <property type="entry name" value="Winged helix-like DNA-binding domain superfamily/Winged helix DNA-binding domain"/>
    <property type="match status" value="1"/>
</dbReference>
<reference evidence="7" key="1">
    <citation type="submission" date="2020-01" db="EMBL/GenBank/DDBJ databases">
        <title>'Steroidobacter agaridevorans' sp. nov., agar-degrading bacteria isolated from rhizosphere soils.</title>
        <authorList>
            <person name="Ikenaga M."/>
            <person name="Kataoka M."/>
            <person name="Murouchi A."/>
            <person name="Katsuragi S."/>
            <person name="Sakai M."/>
        </authorList>
    </citation>
    <scope>NUCLEOTIDE SEQUENCE [LARGE SCALE GENOMIC DNA]</scope>
    <source>
        <strain evidence="7">YU21-B</strain>
    </source>
</reference>
<dbReference type="Pfam" id="PF00126">
    <property type="entry name" value="HTH_1"/>
    <property type="match status" value="1"/>
</dbReference>
<dbReference type="SUPFAM" id="SSF46785">
    <property type="entry name" value="Winged helix' DNA-binding domain"/>
    <property type="match status" value="1"/>
</dbReference>
<dbReference type="PRINTS" id="PR00039">
    <property type="entry name" value="HTHLYSR"/>
</dbReference>
<keyword evidence="7" id="KW-1185">Reference proteome</keyword>
<evidence type="ECO:0000313" key="7">
    <source>
        <dbReference type="Proteomes" id="UP000445000"/>
    </source>
</evidence>
<dbReference type="Proteomes" id="UP000445000">
    <property type="component" value="Unassembled WGS sequence"/>
</dbReference>
<keyword evidence="4" id="KW-0804">Transcription</keyword>
<dbReference type="PANTHER" id="PTHR30126">
    <property type="entry name" value="HTH-TYPE TRANSCRIPTIONAL REGULATOR"/>
    <property type="match status" value="1"/>
</dbReference>
<dbReference type="Pfam" id="PF03466">
    <property type="entry name" value="LysR_substrate"/>
    <property type="match status" value="1"/>
</dbReference>
<comment type="caution">
    <text evidence="6">The sequence shown here is derived from an EMBL/GenBank/DDBJ whole genome shotgun (WGS) entry which is preliminary data.</text>
</comment>
<dbReference type="AlphaFoldDB" id="A0A829Y6J6"/>
<dbReference type="GO" id="GO:0000976">
    <property type="term" value="F:transcription cis-regulatory region binding"/>
    <property type="evidence" value="ECO:0007669"/>
    <property type="project" value="TreeGrafter"/>
</dbReference>
<accession>A0A829Y6J6</accession>
<dbReference type="PROSITE" id="PS50931">
    <property type="entry name" value="HTH_LYSR"/>
    <property type="match status" value="1"/>
</dbReference>
<dbReference type="InterPro" id="IPR005119">
    <property type="entry name" value="LysR_subst-bd"/>
</dbReference>
<dbReference type="SUPFAM" id="SSF53850">
    <property type="entry name" value="Periplasmic binding protein-like II"/>
    <property type="match status" value="1"/>
</dbReference>
<dbReference type="InterPro" id="IPR036390">
    <property type="entry name" value="WH_DNA-bd_sf"/>
</dbReference>
<protein>
    <submittedName>
        <fullName evidence="6">LysR family transcriptional regulator</fullName>
    </submittedName>
</protein>
<dbReference type="EMBL" id="BLJN01000001">
    <property type="protein sequence ID" value="GFE78222.1"/>
    <property type="molecule type" value="Genomic_DNA"/>
</dbReference>
<evidence type="ECO:0000259" key="5">
    <source>
        <dbReference type="PROSITE" id="PS50931"/>
    </source>
</evidence>
<organism evidence="6 7">
    <name type="scientific">Steroidobacter agaridevorans</name>
    <dbReference type="NCBI Taxonomy" id="2695856"/>
    <lineage>
        <taxon>Bacteria</taxon>
        <taxon>Pseudomonadati</taxon>
        <taxon>Pseudomonadota</taxon>
        <taxon>Gammaproteobacteria</taxon>
        <taxon>Steroidobacterales</taxon>
        <taxon>Steroidobacteraceae</taxon>
        <taxon>Steroidobacter</taxon>
    </lineage>
</organism>
<dbReference type="PANTHER" id="PTHR30126:SF91">
    <property type="entry name" value="LYSR FAMILY TRANSCRIPTIONAL REGULATOR"/>
    <property type="match status" value="1"/>
</dbReference>
<evidence type="ECO:0000256" key="2">
    <source>
        <dbReference type="ARBA" id="ARBA00023015"/>
    </source>
</evidence>
<keyword evidence="2" id="KW-0805">Transcription regulation</keyword>
<comment type="similarity">
    <text evidence="1">Belongs to the LysR transcriptional regulatory family.</text>
</comment>
<dbReference type="InterPro" id="IPR000847">
    <property type="entry name" value="LysR_HTH_N"/>
</dbReference>
<evidence type="ECO:0000256" key="1">
    <source>
        <dbReference type="ARBA" id="ARBA00009437"/>
    </source>
</evidence>
<keyword evidence="3" id="KW-0238">DNA-binding</keyword>
<name>A0A829Y6J6_9GAMM</name>
<proteinExistence type="inferred from homology"/>
<feature type="domain" description="HTH lysR-type" evidence="5">
    <location>
        <begin position="1"/>
        <end position="59"/>
    </location>
</feature>
<evidence type="ECO:0000256" key="3">
    <source>
        <dbReference type="ARBA" id="ARBA00023125"/>
    </source>
</evidence>
<gene>
    <name evidence="6" type="ORF">GCM10011487_02220</name>
</gene>
<dbReference type="CDD" id="cd05466">
    <property type="entry name" value="PBP2_LTTR_substrate"/>
    <property type="match status" value="1"/>
</dbReference>
<dbReference type="FunFam" id="1.10.10.10:FF:000001">
    <property type="entry name" value="LysR family transcriptional regulator"/>
    <property type="match status" value="1"/>
</dbReference>
<dbReference type="RefSeq" id="WP_161810149.1">
    <property type="nucleotide sequence ID" value="NZ_BLJN01000001.1"/>
</dbReference>